<dbReference type="Proteomes" id="UP000503349">
    <property type="component" value="Chromosome 11"/>
</dbReference>
<protein>
    <recommendedName>
        <fullName evidence="4">Secreted protein</fullName>
    </recommendedName>
</protein>
<reference evidence="3" key="2">
    <citation type="submission" date="2019-02" db="EMBL/GenBank/DDBJ databases">
        <title>Opniocepnalus argus Var Kimnra genome.</title>
        <authorList>
            <person name="Zhou C."/>
            <person name="Xiao S."/>
        </authorList>
    </citation>
    <scope>NUCLEOTIDE SEQUENCE [LARGE SCALE GENOMIC DNA]</scope>
</reference>
<keyword evidence="3" id="KW-1185">Reference proteome</keyword>
<evidence type="ECO:0000313" key="3">
    <source>
        <dbReference type="Proteomes" id="UP000503349"/>
    </source>
</evidence>
<name>A0A6G1Q0X3_CHAAH</name>
<gene>
    <name evidence="2" type="ORF">EXN66_Car011720</name>
</gene>
<keyword evidence="1" id="KW-0732">Signal</keyword>
<accession>A0A6G1Q0X3</accession>
<feature type="chain" id="PRO_5026219322" description="Secreted protein" evidence="1">
    <location>
        <begin position="22"/>
        <end position="116"/>
    </location>
</feature>
<evidence type="ECO:0000256" key="1">
    <source>
        <dbReference type="SAM" id="SignalP"/>
    </source>
</evidence>
<reference evidence="2 3" key="1">
    <citation type="submission" date="2019-02" db="EMBL/GenBank/DDBJ databases">
        <title>Opniocepnalus argus genome.</title>
        <authorList>
            <person name="Zhou C."/>
            <person name="Xiao S."/>
        </authorList>
    </citation>
    <scope>NUCLEOTIDE SEQUENCE [LARGE SCALE GENOMIC DNA]</scope>
    <source>
        <strain evidence="2">OARG1902GOOAL</strain>
        <tissue evidence="2">Muscle</tissue>
    </source>
</reference>
<dbReference type="EMBL" id="CM015722">
    <property type="protein sequence ID" value="KAF3696044.1"/>
    <property type="molecule type" value="Genomic_DNA"/>
</dbReference>
<organism evidence="2 3">
    <name type="scientific">Channa argus</name>
    <name type="common">Northern snakehead</name>
    <name type="synonym">Ophicephalus argus</name>
    <dbReference type="NCBI Taxonomy" id="215402"/>
    <lineage>
        <taxon>Eukaryota</taxon>
        <taxon>Metazoa</taxon>
        <taxon>Chordata</taxon>
        <taxon>Craniata</taxon>
        <taxon>Vertebrata</taxon>
        <taxon>Euteleostomi</taxon>
        <taxon>Actinopterygii</taxon>
        <taxon>Neopterygii</taxon>
        <taxon>Teleostei</taxon>
        <taxon>Neoteleostei</taxon>
        <taxon>Acanthomorphata</taxon>
        <taxon>Anabantaria</taxon>
        <taxon>Anabantiformes</taxon>
        <taxon>Channoidei</taxon>
        <taxon>Channidae</taxon>
        <taxon>Channa</taxon>
    </lineage>
</organism>
<evidence type="ECO:0008006" key="4">
    <source>
        <dbReference type="Google" id="ProtNLM"/>
    </source>
</evidence>
<feature type="signal peptide" evidence="1">
    <location>
        <begin position="1"/>
        <end position="21"/>
    </location>
</feature>
<evidence type="ECO:0000313" key="2">
    <source>
        <dbReference type="EMBL" id="KAF3696044.1"/>
    </source>
</evidence>
<sequence>MLHILALQSVLLLLGVLRGHAMISSEGMLTVPLYKLEILQYRALLTKDDKSPKTSNERVICVSMCIQVWIVYEKDASPNRPAVRIAVFTLRRSILFNPRDDAFSHELKIAALPPPQ</sequence>
<dbReference type="AlphaFoldDB" id="A0A6G1Q0X3"/>
<proteinExistence type="predicted"/>